<keyword evidence="1" id="KW-0175">Coiled coil</keyword>
<evidence type="ECO:0000256" key="2">
    <source>
        <dbReference type="SAM" id="MobiDB-lite"/>
    </source>
</evidence>
<proteinExistence type="predicted"/>
<keyword evidence="3" id="KW-1133">Transmembrane helix</keyword>
<feature type="coiled-coil region" evidence="1">
    <location>
        <begin position="42"/>
        <end position="69"/>
    </location>
</feature>
<dbReference type="GeneID" id="64766731"/>
<evidence type="ECO:0000256" key="1">
    <source>
        <dbReference type="SAM" id="Coils"/>
    </source>
</evidence>
<evidence type="ECO:0000313" key="4">
    <source>
        <dbReference type="EMBL" id="QGJ94885.1"/>
    </source>
</evidence>
<evidence type="ECO:0000313" key="5">
    <source>
        <dbReference type="Proteomes" id="UP000423065"/>
    </source>
</evidence>
<accession>A0A649VSA4</accession>
<dbReference type="RefSeq" id="YP_010059498.1">
    <property type="nucleotide sequence ID" value="NC_054726.1"/>
</dbReference>
<feature type="region of interest" description="Disordered" evidence="2">
    <location>
        <begin position="107"/>
        <end position="196"/>
    </location>
</feature>
<dbReference type="EMBL" id="MN586040">
    <property type="protein sequence ID" value="QGJ94885.1"/>
    <property type="molecule type" value="Genomic_DNA"/>
</dbReference>
<keyword evidence="3" id="KW-0472">Membrane</keyword>
<feature type="compositionally biased region" description="Low complexity" evidence="2">
    <location>
        <begin position="134"/>
        <end position="144"/>
    </location>
</feature>
<dbReference type="KEGG" id="vg:64766731"/>
<feature type="compositionally biased region" description="Low complexity" evidence="2">
    <location>
        <begin position="160"/>
        <end position="190"/>
    </location>
</feature>
<organism evidence="4 5">
    <name type="scientific">Gordonia phage Stormageddon</name>
    <dbReference type="NCBI Taxonomy" id="2656541"/>
    <lineage>
        <taxon>Viruses</taxon>
        <taxon>Duplodnaviria</taxon>
        <taxon>Heunggongvirae</taxon>
        <taxon>Uroviricota</taxon>
        <taxon>Caudoviricetes</taxon>
        <taxon>Stormageddonvirus</taxon>
        <taxon>Stormageddonvirus Stormageddon</taxon>
    </lineage>
</organism>
<keyword evidence="5" id="KW-1185">Reference proteome</keyword>
<feature type="transmembrane region" description="Helical" evidence="3">
    <location>
        <begin position="6"/>
        <end position="23"/>
    </location>
</feature>
<gene>
    <name evidence="4" type="primary">22</name>
    <name evidence="4" type="ORF">SEA_STORMAGEDDON_22</name>
</gene>
<feature type="compositionally biased region" description="Acidic residues" evidence="2">
    <location>
        <begin position="145"/>
        <end position="159"/>
    </location>
</feature>
<protein>
    <submittedName>
        <fullName evidence="4">Uncharacterized protein</fullName>
    </submittedName>
</protein>
<keyword evidence="3" id="KW-0812">Transmembrane</keyword>
<evidence type="ECO:0000256" key="3">
    <source>
        <dbReference type="SAM" id="Phobius"/>
    </source>
</evidence>
<dbReference type="Proteomes" id="UP000423065">
    <property type="component" value="Segment"/>
</dbReference>
<reference evidence="4 5" key="1">
    <citation type="submission" date="2019-10" db="EMBL/GenBank/DDBJ databases">
        <authorList>
            <person name="Garlena R.A."/>
            <person name="Russell D.A."/>
            <person name="Pope W.H."/>
            <person name="Jacobs-Sera D."/>
            <person name="Hatfull G.F."/>
        </authorList>
    </citation>
    <scope>NUCLEOTIDE SEQUENCE [LARGE SCALE GENOMIC DNA]</scope>
</reference>
<feature type="compositionally biased region" description="Polar residues" evidence="2">
    <location>
        <begin position="107"/>
        <end position="118"/>
    </location>
</feature>
<sequence>MVGESVTIALSVGLSAAIAVIISKITERKIMGAVADALRDVGAQLAKIKREQQQRVEDLQAQLDAKGALDADDQAALDELRAGLNELDDLVPDEPVVTPAPNVVEQVDTTGETVSPPTGDTAGYIAEGEPIPDPTGDAADTDLAAGDDDAAVDVADDEPAAPAGAAPADDPAVADDAVAPAADTVDPNADGTGTSQ</sequence>
<name>A0A649VSA4_9CAUD</name>